<dbReference type="PROSITE" id="PS50043">
    <property type="entry name" value="HTH_LUXR_2"/>
    <property type="match status" value="1"/>
</dbReference>
<dbReference type="InterPro" id="IPR039420">
    <property type="entry name" value="WalR-like"/>
</dbReference>
<evidence type="ECO:0000259" key="7">
    <source>
        <dbReference type="PROSITE" id="PS50110"/>
    </source>
</evidence>
<evidence type="ECO:0000313" key="8">
    <source>
        <dbReference type="EMBL" id="GIJ19871.1"/>
    </source>
</evidence>
<keyword evidence="9" id="KW-1185">Reference proteome</keyword>
<dbReference type="Proteomes" id="UP000643165">
    <property type="component" value="Unassembled WGS sequence"/>
</dbReference>
<dbReference type="PANTHER" id="PTHR43214">
    <property type="entry name" value="TWO-COMPONENT RESPONSE REGULATOR"/>
    <property type="match status" value="1"/>
</dbReference>
<keyword evidence="1 5" id="KW-0597">Phosphoprotein</keyword>
<dbReference type="PROSITE" id="PS50110">
    <property type="entry name" value="RESPONSE_REGULATORY"/>
    <property type="match status" value="1"/>
</dbReference>
<keyword evidence="3 8" id="KW-0238">DNA-binding</keyword>
<feature type="domain" description="Response regulatory" evidence="7">
    <location>
        <begin position="6"/>
        <end position="124"/>
    </location>
</feature>
<evidence type="ECO:0000256" key="1">
    <source>
        <dbReference type="ARBA" id="ARBA00022553"/>
    </source>
</evidence>
<dbReference type="EMBL" id="BOPB01000002">
    <property type="protein sequence ID" value="GIJ19871.1"/>
    <property type="molecule type" value="Genomic_DNA"/>
</dbReference>
<evidence type="ECO:0000256" key="3">
    <source>
        <dbReference type="ARBA" id="ARBA00023125"/>
    </source>
</evidence>
<dbReference type="InterPro" id="IPR000792">
    <property type="entry name" value="Tscrpt_reg_LuxR_C"/>
</dbReference>
<dbReference type="InterPro" id="IPR011006">
    <property type="entry name" value="CheY-like_superfamily"/>
</dbReference>
<dbReference type="Pfam" id="PF00072">
    <property type="entry name" value="Response_reg"/>
    <property type="match status" value="1"/>
</dbReference>
<dbReference type="GO" id="GO:0003677">
    <property type="term" value="F:DNA binding"/>
    <property type="evidence" value="ECO:0007669"/>
    <property type="project" value="UniProtKB-KW"/>
</dbReference>
<dbReference type="PANTHER" id="PTHR43214:SF24">
    <property type="entry name" value="TRANSCRIPTIONAL REGULATORY PROTEIN NARL-RELATED"/>
    <property type="match status" value="1"/>
</dbReference>
<dbReference type="CDD" id="cd17535">
    <property type="entry name" value="REC_NarL-like"/>
    <property type="match status" value="1"/>
</dbReference>
<dbReference type="SMART" id="SM00448">
    <property type="entry name" value="REC"/>
    <property type="match status" value="1"/>
</dbReference>
<protein>
    <submittedName>
        <fullName evidence="8">DNA-binding response regulator</fullName>
    </submittedName>
</protein>
<dbReference type="InterPro" id="IPR058245">
    <property type="entry name" value="NreC/VraR/RcsB-like_REC"/>
</dbReference>
<dbReference type="Gene3D" id="3.40.50.2300">
    <property type="match status" value="1"/>
</dbReference>
<reference evidence="8 9" key="1">
    <citation type="submission" date="2021-01" db="EMBL/GenBank/DDBJ databases">
        <title>Whole genome shotgun sequence of Verrucosispora lutea NBRC 106530.</title>
        <authorList>
            <person name="Komaki H."/>
            <person name="Tamura T."/>
        </authorList>
    </citation>
    <scope>NUCLEOTIDE SEQUENCE [LARGE SCALE GENOMIC DNA]</scope>
    <source>
        <strain evidence="8 9">NBRC 106530</strain>
    </source>
</reference>
<comment type="caution">
    <text evidence="8">The sequence shown here is derived from an EMBL/GenBank/DDBJ whole genome shotgun (WGS) entry which is preliminary data.</text>
</comment>
<evidence type="ECO:0000256" key="2">
    <source>
        <dbReference type="ARBA" id="ARBA00023015"/>
    </source>
</evidence>
<dbReference type="SUPFAM" id="SSF52172">
    <property type="entry name" value="CheY-like"/>
    <property type="match status" value="1"/>
</dbReference>
<organism evidence="8 9">
    <name type="scientific">Micromonospora lutea</name>
    <dbReference type="NCBI Taxonomy" id="419825"/>
    <lineage>
        <taxon>Bacteria</taxon>
        <taxon>Bacillati</taxon>
        <taxon>Actinomycetota</taxon>
        <taxon>Actinomycetes</taxon>
        <taxon>Micromonosporales</taxon>
        <taxon>Micromonosporaceae</taxon>
        <taxon>Micromonospora</taxon>
    </lineage>
</organism>
<keyword evidence="2" id="KW-0805">Transcription regulation</keyword>
<evidence type="ECO:0000256" key="4">
    <source>
        <dbReference type="ARBA" id="ARBA00023163"/>
    </source>
</evidence>
<dbReference type="PROSITE" id="PS00622">
    <property type="entry name" value="HTH_LUXR_1"/>
    <property type="match status" value="1"/>
</dbReference>
<dbReference type="RefSeq" id="WP_203992423.1">
    <property type="nucleotide sequence ID" value="NZ_BOPB01000002.1"/>
</dbReference>
<sequence length="234" mass="24999">MSEPIRVLVADDQALIRAGLVSLLRTAPGTEVVGEAADGAEAVALAAQTRPDVVLMDIRMPVLDGIAATRRILDGVGEQQPRVVALTTFDLDEYVYTALRAGASGFLLKDMPPQRIIAAVHTIAGGDILVAPQITQRLIAAYASRHRAADAGREHLRELTARETEVLRLVGTGRCNSEIADHLVLSEATVKTHVKRVMAKLGLNSRAQAVVVAYESGLCVPSAQRPGFGWRAEP</sequence>
<dbReference type="SMART" id="SM00421">
    <property type="entry name" value="HTH_LUXR"/>
    <property type="match status" value="1"/>
</dbReference>
<evidence type="ECO:0000256" key="5">
    <source>
        <dbReference type="PROSITE-ProRule" id="PRU00169"/>
    </source>
</evidence>
<accession>A0ABQ4IPN1</accession>
<feature type="modified residue" description="4-aspartylphosphate" evidence="5">
    <location>
        <position position="57"/>
    </location>
</feature>
<gene>
    <name evidence="8" type="ORF">Vlu01_04950</name>
</gene>
<dbReference type="InterPro" id="IPR001789">
    <property type="entry name" value="Sig_transdc_resp-reg_receiver"/>
</dbReference>
<name>A0ABQ4IPN1_9ACTN</name>
<dbReference type="CDD" id="cd06170">
    <property type="entry name" value="LuxR_C_like"/>
    <property type="match status" value="1"/>
</dbReference>
<feature type="domain" description="HTH luxR-type" evidence="6">
    <location>
        <begin position="152"/>
        <end position="217"/>
    </location>
</feature>
<evidence type="ECO:0000259" key="6">
    <source>
        <dbReference type="PROSITE" id="PS50043"/>
    </source>
</evidence>
<dbReference type="Pfam" id="PF00196">
    <property type="entry name" value="GerE"/>
    <property type="match status" value="1"/>
</dbReference>
<keyword evidence="4" id="KW-0804">Transcription</keyword>
<proteinExistence type="predicted"/>
<dbReference type="PRINTS" id="PR00038">
    <property type="entry name" value="HTHLUXR"/>
</dbReference>
<evidence type="ECO:0000313" key="9">
    <source>
        <dbReference type="Proteomes" id="UP000643165"/>
    </source>
</evidence>